<dbReference type="GO" id="GO:0032259">
    <property type="term" value="P:methylation"/>
    <property type="evidence" value="ECO:0007669"/>
    <property type="project" value="UniProtKB-KW"/>
</dbReference>
<keyword evidence="7" id="KW-1185">Reference proteome</keyword>
<keyword evidence="3" id="KW-0949">S-adenosyl-L-methionine</keyword>
<dbReference type="Proteomes" id="UP000030428">
    <property type="component" value="Unassembled WGS sequence"/>
</dbReference>
<evidence type="ECO:0000313" key="6">
    <source>
        <dbReference type="EMBL" id="TGO02651.1"/>
    </source>
</evidence>
<proteinExistence type="predicted"/>
<sequence>MQQPSVVSRTRDYYNSNEVLSFQALIYNNSDHCSIGLYDGQETIHQAMYKTVEKMASLVPLNKSSVVLDMGAGYGGAARYLANTANCFVDCLNLSEGQNQRNRELNQKQGLDSQIRVIEGSFEEIPSANEHYDVVWSQDALLFSSARVKMLKEVYRVLKKGGHFIFTDPMKNDDCPTEILQPLLERIHLDSLSSFEFYRNTATTLGFKEIQVIELTEQLTQHYARLLEEINTQYEAFLKSCGKDYIEHQKRGLKYWVEAGEKRYLNWGILHFRKCLDENYEKQRV</sequence>
<dbReference type="GO" id="GO:0052729">
    <property type="term" value="F:dimethylglycine N-methyltransferase activity"/>
    <property type="evidence" value="ECO:0007669"/>
    <property type="project" value="UniProtKB-ARBA"/>
</dbReference>
<keyword evidence="1" id="KW-0489">Methyltransferase</keyword>
<dbReference type="SUPFAM" id="SSF53335">
    <property type="entry name" value="S-adenosyl-L-methionine-dependent methyltransferases"/>
    <property type="match status" value="1"/>
</dbReference>
<name>A0A4E0R1R8_9GAMM</name>
<dbReference type="EMBL" id="JSZA02000096">
    <property type="protein sequence ID" value="TGO02651.1"/>
    <property type="molecule type" value="Genomic_DNA"/>
</dbReference>
<evidence type="ECO:0000256" key="4">
    <source>
        <dbReference type="ARBA" id="ARBA00060542"/>
    </source>
</evidence>
<evidence type="ECO:0000313" key="7">
    <source>
        <dbReference type="Proteomes" id="UP000030428"/>
    </source>
</evidence>
<feature type="domain" description="Methyltransferase type 11" evidence="5">
    <location>
        <begin position="68"/>
        <end position="166"/>
    </location>
</feature>
<evidence type="ECO:0000256" key="2">
    <source>
        <dbReference type="ARBA" id="ARBA00022679"/>
    </source>
</evidence>
<dbReference type="AlphaFoldDB" id="A0A4E0R1R8"/>
<dbReference type="PANTHER" id="PTHR44068:SF11">
    <property type="entry name" value="GERANYL DIPHOSPHATE 2-C-METHYLTRANSFERASE"/>
    <property type="match status" value="1"/>
</dbReference>
<dbReference type="InterPro" id="IPR029063">
    <property type="entry name" value="SAM-dependent_MTases_sf"/>
</dbReference>
<dbReference type="PANTHER" id="PTHR44068">
    <property type="entry name" value="ZGC:194242"/>
    <property type="match status" value="1"/>
</dbReference>
<dbReference type="InterPro" id="IPR050447">
    <property type="entry name" value="Erg6_SMT_methyltransf"/>
</dbReference>
<dbReference type="Pfam" id="PF08241">
    <property type="entry name" value="Methyltransf_11"/>
    <property type="match status" value="1"/>
</dbReference>
<dbReference type="Gene3D" id="3.40.50.150">
    <property type="entry name" value="Vaccinia Virus protein VP39"/>
    <property type="match status" value="1"/>
</dbReference>
<evidence type="ECO:0000256" key="3">
    <source>
        <dbReference type="ARBA" id="ARBA00022691"/>
    </source>
</evidence>
<comment type="pathway">
    <text evidence="4">Amine and polyamine biosynthesis; betaine biosynthesis via glycine pathway; betaine from glycine: step 3/3.</text>
</comment>
<dbReference type="CDD" id="cd02440">
    <property type="entry name" value="AdoMet_MTases"/>
    <property type="match status" value="1"/>
</dbReference>
<keyword evidence="2" id="KW-0808">Transferase</keyword>
<dbReference type="FunFam" id="3.40.50.150:FF:000461">
    <property type="entry name" value="Sarcosine/dimethylglycine N-methyltransferase"/>
    <property type="match status" value="1"/>
</dbReference>
<gene>
    <name evidence="6" type="ORF">PN36_21380</name>
</gene>
<dbReference type="GO" id="GO:0019286">
    <property type="term" value="P:glycine betaine biosynthetic process from glycine"/>
    <property type="evidence" value="ECO:0007669"/>
    <property type="project" value="UniProtKB-ARBA"/>
</dbReference>
<dbReference type="InterPro" id="IPR013216">
    <property type="entry name" value="Methyltransf_11"/>
</dbReference>
<evidence type="ECO:0000256" key="1">
    <source>
        <dbReference type="ARBA" id="ARBA00022603"/>
    </source>
</evidence>
<accession>A0A4E0R1R8</accession>
<organism evidence="6 7">
    <name type="scientific">Candidatus Thiomargarita nelsonii</name>
    <dbReference type="NCBI Taxonomy" id="1003181"/>
    <lineage>
        <taxon>Bacteria</taxon>
        <taxon>Pseudomonadati</taxon>
        <taxon>Pseudomonadota</taxon>
        <taxon>Gammaproteobacteria</taxon>
        <taxon>Thiotrichales</taxon>
        <taxon>Thiotrichaceae</taxon>
        <taxon>Thiomargarita</taxon>
    </lineage>
</organism>
<comment type="caution">
    <text evidence="6">The sequence shown here is derived from an EMBL/GenBank/DDBJ whole genome shotgun (WGS) entry which is preliminary data.</text>
</comment>
<evidence type="ECO:0000259" key="5">
    <source>
        <dbReference type="Pfam" id="PF08241"/>
    </source>
</evidence>
<protein>
    <recommendedName>
        <fullName evidence="5">Methyltransferase type 11 domain-containing protein</fullName>
    </recommendedName>
</protein>
<reference evidence="6 7" key="1">
    <citation type="journal article" date="2016" name="Front. Microbiol.">
        <title>Single-Cell (Meta-)Genomics of a Dimorphic Candidatus Thiomargarita nelsonii Reveals Genomic Plasticity.</title>
        <authorList>
            <person name="Flood B.E."/>
            <person name="Fliss P."/>
            <person name="Jones D.S."/>
            <person name="Dick G.J."/>
            <person name="Jain S."/>
            <person name="Kaster A.K."/>
            <person name="Winkel M."/>
            <person name="Mussmann M."/>
            <person name="Bailey J."/>
        </authorList>
    </citation>
    <scope>NUCLEOTIDE SEQUENCE [LARGE SCALE GENOMIC DNA]</scope>
    <source>
        <strain evidence="6">Hydrate Ridge</strain>
    </source>
</reference>